<evidence type="ECO:0000313" key="7">
    <source>
        <dbReference type="Proteomes" id="UP001501510"/>
    </source>
</evidence>
<dbReference type="InterPro" id="IPR017871">
    <property type="entry name" value="ABC_transporter-like_CS"/>
</dbReference>
<dbReference type="Proteomes" id="UP001501510">
    <property type="component" value="Unassembled WGS sequence"/>
</dbReference>
<keyword evidence="4 6" id="KW-0067">ATP-binding</keyword>
<dbReference type="InterPro" id="IPR003593">
    <property type="entry name" value="AAA+_ATPase"/>
</dbReference>
<dbReference type="SUPFAM" id="SSF52540">
    <property type="entry name" value="P-loop containing nucleoside triphosphate hydrolases"/>
    <property type="match status" value="1"/>
</dbReference>
<keyword evidence="7" id="KW-1185">Reference proteome</keyword>
<evidence type="ECO:0000313" key="6">
    <source>
        <dbReference type="EMBL" id="GAA0737828.1"/>
    </source>
</evidence>
<dbReference type="InterPro" id="IPR027417">
    <property type="entry name" value="P-loop_NTPase"/>
</dbReference>
<comment type="similarity">
    <text evidence="1">Belongs to the ABC transporter superfamily.</text>
</comment>
<dbReference type="Gene3D" id="3.40.50.300">
    <property type="entry name" value="P-loop containing nucleotide triphosphate hydrolases"/>
    <property type="match status" value="1"/>
</dbReference>
<reference evidence="7" key="1">
    <citation type="journal article" date="2019" name="Int. J. Syst. Evol. Microbiol.">
        <title>The Global Catalogue of Microorganisms (GCM) 10K type strain sequencing project: providing services to taxonomists for standard genome sequencing and annotation.</title>
        <authorList>
            <consortium name="The Broad Institute Genomics Platform"/>
            <consortium name="The Broad Institute Genome Sequencing Center for Infectious Disease"/>
            <person name="Wu L."/>
            <person name="Ma J."/>
        </authorList>
    </citation>
    <scope>NUCLEOTIDE SEQUENCE [LARGE SCALE GENOMIC DNA]</scope>
    <source>
        <strain evidence="7">JCM 1407</strain>
    </source>
</reference>
<dbReference type="SMART" id="SM00382">
    <property type="entry name" value="AAA"/>
    <property type="match status" value="1"/>
</dbReference>
<evidence type="ECO:0000259" key="5">
    <source>
        <dbReference type="PROSITE" id="PS50893"/>
    </source>
</evidence>
<dbReference type="PANTHER" id="PTHR43335:SF8">
    <property type="entry name" value="ABC TRANSPORTER, ATP-BINDING PROTEIN"/>
    <property type="match status" value="1"/>
</dbReference>
<name>A0ABP3ULG8_9CLOT</name>
<gene>
    <name evidence="6" type="ORF">GCM10008906_14460</name>
</gene>
<dbReference type="GO" id="GO:0005524">
    <property type="term" value="F:ATP binding"/>
    <property type="evidence" value="ECO:0007669"/>
    <property type="project" value="UniProtKB-KW"/>
</dbReference>
<accession>A0ABP3ULG8</accession>
<dbReference type="RefSeq" id="WP_343760347.1">
    <property type="nucleotide sequence ID" value="NZ_BAAACG010000008.1"/>
</dbReference>
<keyword evidence="3" id="KW-0547">Nucleotide-binding</keyword>
<dbReference type="EMBL" id="BAAACG010000008">
    <property type="protein sequence ID" value="GAA0737828.1"/>
    <property type="molecule type" value="Genomic_DNA"/>
</dbReference>
<dbReference type="PROSITE" id="PS00211">
    <property type="entry name" value="ABC_TRANSPORTER_1"/>
    <property type="match status" value="1"/>
</dbReference>
<comment type="caution">
    <text evidence="6">The sequence shown here is derived from an EMBL/GenBank/DDBJ whole genome shotgun (WGS) entry which is preliminary data.</text>
</comment>
<evidence type="ECO:0000256" key="4">
    <source>
        <dbReference type="ARBA" id="ARBA00022840"/>
    </source>
</evidence>
<evidence type="ECO:0000256" key="3">
    <source>
        <dbReference type="ARBA" id="ARBA00022741"/>
    </source>
</evidence>
<feature type="domain" description="ABC transporter" evidence="5">
    <location>
        <begin position="6"/>
        <end position="236"/>
    </location>
</feature>
<evidence type="ECO:0000256" key="2">
    <source>
        <dbReference type="ARBA" id="ARBA00022448"/>
    </source>
</evidence>
<keyword evidence="2" id="KW-0813">Transport</keyword>
<sequence>MSKYILKTKDLCKKYKNVYAVDNINMNIKRGDIYGFIGENGAGKTTTIRLITGLIHKTKGEVELFGKSNACESKINKNRKRIGSLIERPVFYDDMTAYENLEACRIQKGIPGKKCVDETLEMLGLYSDRNRKVKNFSLGMKQKVGIAMAILGDPEFLILDEPINGLDPLGIVKLRNFFKKLNKEKGMTILISSHILEELHLLATSYGIIHKGKLIEEITAEELDKKCRRSLNIKVDNVKKASVLLEKELNTNNFKVMEDERIKLYDFVDNPKLVSSIFSKSGIIIEEITAKGDSLEDYFMNLIGGANS</sequence>
<dbReference type="PROSITE" id="PS50893">
    <property type="entry name" value="ABC_TRANSPORTER_2"/>
    <property type="match status" value="1"/>
</dbReference>
<evidence type="ECO:0000256" key="1">
    <source>
        <dbReference type="ARBA" id="ARBA00005417"/>
    </source>
</evidence>
<proteinExistence type="inferred from homology"/>
<organism evidence="6 7">
    <name type="scientific">Clostridium oceanicum</name>
    <dbReference type="NCBI Taxonomy" id="1543"/>
    <lineage>
        <taxon>Bacteria</taxon>
        <taxon>Bacillati</taxon>
        <taxon>Bacillota</taxon>
        <taxon>Clostridia</taxon>
        <taxon>Eubacteriales</taxon>
        <taxon>Clostridiaceae</taxon>
        <taxon>Clostridium</taxon>
    </lineage>
</organism>
<dbReference type="InterPro" id="IPR003439">
    <property type="entry name" value="ABC_transporter-like_ATP-bd"/>
</dbReference>
<dbReference type="Pfam" id="PF00005">
    <property type="entry name" value="ABC_tran"/>
    <property type="match status" value="1"/>
</dbReference>
<dbReference type="PANTHER" id="PTHR43335">
    <property type="entry name" value="ABC TRANSPORTER, ATP-BINDING PROTEIN"/>
    <property type="match status" value="1"/>
</dbReference>
<protein>
    <submittedName>
        <fullName evidence="6">ABC transporter ATP-binding protein</fullName>
    </submittedName>
</protein>